<protein>
    <recommendedName>
        <fullName evidence="1">RNase H type-1 domain-containing protein</fullName>
    </recommendedName>
</protein>
<dbReference type="GO" id="GO:0003676">
    <property type="term" value="F:nucleic acid binding"/>
    <property type="evidence" value="ECO:0007669"/>
    <property type="project" value="InterPro"/>
</dbReference>
<sequence length="185" mass="20089">MSIMRRFCAAAGLRGRCRQLRRLTGTRALQQSDSTAPSSSSSASVLAYADGASRGNPGRSGSGALLVDPSTGRVLATDTKYVGDLETNNAAEYHGLLLALQLARRHEAAHVHVLMDSQLIVRQMQGQYRVKAANLRRLHQQCKELSATLPHVTFSHVPRGDNAAADRLANEAIDEYDATTRHDEP</sequence>
<dbReference type="GO" id="GO:0004523">
    <property type="term" value="F:RNA-DNA hybrid ribonuclease activity"/>
    <property type="evidence" value="ECO:0007669"/>
    <property type="project" value="InterPro"/>
</dbReference>
<proteinExistence type="predicted"/>
<dbReference type="AlphaFoldDB" id="A0A6A3Y6Z4"/>
<dbReference type="Proteomes" id="UP000437068">
    <property type="component" value="Unassembled WGS sequence"/>
</dbReference>
<dbReference type="Gene3D" id="3.30.420.10">
    <property type="entry name" value="Ribonuclease H-like superfamily/Ribonuclease H"/>
    <property type="match status" value="1"/>
</dbReference>
<feature type="domain" description="RNase H type-1" evidence="1">
    <location>
        <begin position="41"/>
        <end position="174"/>
    </location>
</feature>
<dbReference type="CDD" id="cd09279">
    <property type="entry name" value="RNase_HI_like"/>
    <property type="match status" value="1"/>
</dbReference>
<dbReference type="InterPro" id="IPR012337">
    <property type="entry name" value="RNaseH-like_sf"/>
</dbReference>
<evidence type="ECO:0000313" key="4">
    <source>
        <dbReference type="EMBL" id="KAE9313838.1"/>
    </source>
</evidence>
<evidence type="ECO:0000313" key="2">
    <source>
        <dbReference type="EMBL" id="KAE9114568.1"/>
    </source>
</evidence>
<reference evidence="5 6" key="1">
    <citation type="submission" date="2018-08" db="EMBL/GenBank/DDBJ databases">
        <title>Genomic investigation of the strawberry pathogen Phytophthora fragariae indicates pathogenicity is determined by transcriptional variation in three key races.</title>
        <authorList>
            <person name="Adams T.M."/>
            <person name="Armitage A.D."/>
            <person name="Sobczyk M.K."/>
            <person name="Bates H.J."/>
            <person name="Dunwell J.M."/>
            <person name="Nellist C.F."/>
            <person name="Harrison R.J."/>
        </authorList>
    </citation>
    <scope>NUCLEOTIDE SEQUENCE [LARGE SCALE GENOMIC DNA]</scope>
    <source>
        <strain evidence="4 6">A4</strain>
        <strain evidence="3 5">NOV-27</strain>
        <strain evidence="2 7">NOV-71</strain>
    </source>
</reference>
<accession>A0A6A3Y6Z4</accession>
<dbReference type="PANTHER" id="PTHR46387:SF2">
    <property type="entry name" value="RIBONUCLEASE HI"/>
    <property type="match status" value="1"/>
</dbReference>
<dbReference type="InterPro" id="IPR036397">
    <property type="entry name" value="RNaseH_sf"/>
</dbReference>
<evidence type="ECO:0000313" key="5">
    <source>
        <dbReference type="Proteomes" id="UP000433483"/>
    </source>
</evidence>
<dbReference type="EMBL" id="QXGB01000482">
    <property type="protein sequence ID" value="KAE9213304.1"/>
    <property type="molecule type" value="Genomic_DNA"/>
</dbReference>
<dbReference type="InterPro" id="IPR002156">
    <property type="entry name" value="RNaseH_domain"/>
</dbReference>
<comment type="caution">
    <text evidence="3">The sequence shown here is derived from an EMBL/GenBank/DDBJ whole genome shotgun (WGS) entry which is preliminary data.</text>
</comment>
<dbReference type="PROSITE" id="PS50879">
    <property type="entry name" value="RNASE_H_1"/>
    <property type="match status" value="1"/>
</dbReference>
<dbReference type="Proteomes" id="UP000433483">
    <property type="component" value="Unassembled WGS sequence"/>
</dbReference>
<dbReference type="OrthoDB" id="1938096at2759"/>
<dbReference type="SUPFAM" id="SSF53098">
    <property type="entry name" value="Ribonuclease H-like"/>
    <property type="match status" value="1"/>
</dbReference>
<evidence type="ECO:0000313" key="7">
    <source>
        <dbReference type="Proteomes" id="UP000441208"/>
    </source>
</evidence>
<keyword evidence="5" id="KW-1185">Reference proteome</keyword>
<dbReference type="PANTHER" id="PTHR46387">
    <property type="entry name" value="POLYNUCLEOTIDYL TRANSFERASE, RIBONUCLEASE H-LIKE SUPERFAMILY PROTEIN"/>
    <property type="match status" value="1"/>
</dbReference>
<gene>
    <name evidence="4" type="ORF">PF001_g8555</name>
    <name evidence="3" type="ORF">PF005_g10244</name>
    <name evidence="2" type="ORF">PF007_g10324</name>
</gene>
<evidence type="ECO:0000259" key="1">
    <source>
        <dbReference type="PROSITE" id="PS50879"/>
    </source>
</evidence>
<organism evidence="3 5">
    <name type="scientific">Phytophthora fragariae</name>
    <dbReference type="NCBI Taxonomy" id="53985"/>
    <lineage>
        <taxon>Eukaryota</taxon>
        <taxon>Sar</taxon>
        <taxon>Stramenopiles</taxon>
        <taxon>Oomycota</taxon>
        <taxon>Peronosporomycetes</taxon>
        <taxon>Peronosporales</taxon>
        <taxon>Peronosporaceae</taxon>
        <taxon>Phytophthora</taxon>
    </lineage>
</organism>
<dbReference type="Pfam" id="PF13456">
    <property type="entry name" value="RVT_3"/>
    <property type="match status" value="1"/>
</dbReference>
<dbReference type="Proteomes" id="UP000441208">
    <property type="component" value="Unassembled WGS sequence"/>
</dbReference>
<evidence type="ECO:0000313" key="3">
    <source>
        <dbReference type="EMBL" id="KAE9213304.1"/>
    </source>
</evidence>
<dbReference type="EMBL" id="QXGE01000390">
    <property type="protein sequence ID" value="KAE9313838.1"/>
    <property type="molecule type" value="Genomic_DNA"/>
</dbReference>
<name>A0A6A3Y6Z4_9STRA</name>
<dbReference type="EMBL" id="QXFZ01000485">
    <property type="protein sequence ID" value="KAE9114568.1"/>
    <property type="molecule type" value="Genomic_DNA"/>
</dbReference>
<evidence type="ECO:0000313" key="6">
    <source>
        <dbReference type="Proteomes" id="UP000437068"/>
    </source>
</evidence>